<feature type="region of interest" description="Disordered" evidence="1">
    <location>
        <begin position="160"/>
        <end position="203"/>
    </location>
</feature>
<feature type="compositionally biased region" description="Low complexity" evidence="1">
    <location>
        <begin position="291"/>
        <end position="304"/>
    </location>
</feature>
<sequence>MANDKDLLARLNALKPSTVSLDRQNVPSVDVEMSIPEDRLANRLKSLRQRAAASGDFANTASPNSSRKETLPLSPAKSITSHVIDEISADGDSVRDWQSIDADEGQSLDDLLAELGSTETQWKVDDDDQKDLRALLRDAREALPKSGEEQRVACKVNAGSRDRLVSGSPIQDLEARNEASAGRNDDDRELDQSIQDQHDEAEADEYVARVLAELDFEKTYDVNSSEDDDDHLAHESYGQSGSPHAHTNESGTDPRLELPSAPSELSFRPPDHPTSPLSYKDSELESRFSKLGLSLPSTPSTTPTARTKRSIKPDLPSSRQQGKSALPKYADEDIESWCCICNEDGEVRCLGCDSDIYCNNCWQEGHGNGPGQERGHRAVVYNKGGGGRSGAVAA</sequence>
<dbReference type="PANTHER" id="PTHR46603">
    <property type="entry name" value="ABSCISSION/NOCUT CHECKPOINT REGULATOR"/>
    <property type="match status" value="1"/>
</dbReference>
<dbReference type="AlphaFoldDB" id="A0A9P4Q953"/>
<feature type="region of interest" description="Disordered" evidence="1">
    <location>
        <begin position="51"/>
        <end position="78"/>
    </location>
</feature>
<evidence type="ECO:0000313" key="3">
    <source>
        <dbReference type="Proteomes" id="UP000799441"/>
    </source>
</evidence>
<proteinExistence type="predicted"/>
<organism evidence="2 3">
    <name type="scientific">Polychaeton citri CBS 116435</name>
    <dbReference type="NCBI Taxonomy" id="1314669"/>
    <lineage>
        <taxon>Eukaryota</taxon>
        <taxon>Fungi</taxon>
        <taxon>Dikarya</taxon>
        <taxon>Ascomycota</taxon>
        <taxon>Pezizomycotina</taxon>
        <taxon>Dothideomycetes</taxon>
        <taxon>Dothideomycetidae</taxon>
        <taxon>Capnodiales</taxon>
        <taxon>Capnodiaceae</taxon>
        <taxon>Polychaeton</taxon>
    </lineage>
</organism>
<keyword evidence="3" id="KW-1185">Reference proteome</keyword>
<dbReference type="Proteomes" id="UP000799441">
    <property type="component" value="Unassembled WGS sequence"/>
</dbReference>
<dbReference type="CDD" id="cd19817">
    <property type="entry name" value="Bbox1_ANCHR-like"/>
    <property type="match status" value="1"/>
</dbReference>
<feature type="region of interest" description="Disordered" evidence="1">
    <location>
        <begin position="222"/>
        <end position="327"/>
    </location>
</feature>
<evidence type="ECO:0008006" key="4">
    <source>
        <dbReference type="Google" id="ProtNLM"/>
    </source>
</evidence>
<dbReference type="OrthoDB" id="5407799at2759"/>
<dbReference type="SUPFAM" id="SSF57845">
    <property type="entry name" value="B-box zinc-binding domain"/>
    <property type="match status" value="1"/>
</dbReference>
<dbReference type="InterPro" id="IPR044553">
    <property type="entry name" value="Bbox1_ANCHR"/>
</dbReference>
<accession>A0A9P4Q953</accession>
<name>A0A9P4Q953_9PEZI</name>
<evidence type="ECO:0000313" key="2">
    <source>
        <dbReference type="EMBL" id="KAF2721750.1"/>
    </source>
</evidence>
<protein>
    <recommendedName>
        <fullName evidence="4">Abscission/NoCut checkpoint regulator</fullName>
    </recommendedName>
</protein>
<dbReference type="EMBL" id="MU003788">
    <property type="protein sequence ID" value="KAF2721750.1"/>
    <property type="molecule type" value="Genomic_DNA"/>
</dbReference>
<evidence type="ECO:0000256" key="1">
    <source>
        <dbReference type="SAM" id="MobiDB-lite"/>
    </source>
</evidence>
<dbReference type="Pfam" id="PF22586">
    <property type="entry name" value="ANCHR-like_BBOX"/>
    <property type="match status" value="1"/>
</dbReference>
<gene>
    <name evidence="2" type="ORF">K431DRAFT_284672</name>
</gene>
<reference evidence="2" key="1">
    <citation type="journal article" date="2020" name="Stud. Mycol.">
        <title>101 Dothideomycetes genomes: a test case for predicting lifestyles and emergence of pathogens.</title>
        <authorList>
            <person name="Haridas S."/>
            <person name="Albert R."/>
            <person name="Binder M."/>
            <person name="Bloem J."/>
            <person name="Labutti K."/>
            <person name="Salamov A."/>
            <person name="Andreopoulos B."/>
            <person name="Baker S."/>
            <person name="Barry K."/>
            <person name="Bills G."/>
            <person name="Bluhm B."/>
            <person name="Cannon C."/>
            <person name="Castanera R."/>
            <person name="Culley D."/>
            <person name="Daum C."/>
            <person name="Ezra D."/>
            <person name="Gonzalez J."/>
            <person name="Henrissat B."/>
            <person name="Kuo A."/>
            <person name="Liang C."/>
            <person name="Lipzen A."/>
            <person name="Lutzoni F."/>
            <person name="Magnuson J."/>
            <person name="Mondo S."/>
            <person name="Nolan M."/>
            <person name="Ohm R."/>
            <person name="Pangilinan J."/>
            <person name="Park H.-J."/>
            <person name="Ramirez L."/>
            <person name="Alfaro M."/>
            <person name="Sun H."/>
            <person name="Tritt A."/>
            <person name="Yoshinaga Y."/>
            <person name="Zwiers L.-H."/>
            <person name="Turgeon B."/>
            <person name="Goodwin S."/>
            <person name="Spatafora J."/>
            <person name="Crous P."/>
            <person name="Grigoriev I."/>
        </authorList>
    </citation>
    <scope>NUCLEOTIDE SEQUENCE</scope>
    <source>
        <strain evidence="2">CBS 116435</strain>
    </source>
</reference>
<comment type="caution">
    <text evidence="2">The sequence shown here is derived from an EMBL/GenBank/DDBJ whole genome shotgun (WGS) entry which is preliminary data.</text>
</comment>
<dbReference type="PANTHER" id="PTHR46603:SF1">
    <property type="entry name" value="ABSCISSION_NOCUT CHECKPOINT REGULATOR"/>
    <property type="match status" value="1"/>
</dbReference>